<dbReference type="RefSeq" id="WP_155165413.1">
    <property type="nucleotide sequence ID" value="NZ_DBGEHT010000225.1"/>
</dbReference>
<dbReference type="Pfam" id="PF10688">
    <property type="entry name" value="Imp-YgjV"/>
    <property type="match status" value="1"/>
</dbReference>
<proteinExistence type="predicted"/>
<evidence type="ECO:0000313" key="1">
    <source>
        <dbReference type="EMBL" id="MTU42984.1"/>
    </source>
</evidence>
<accession>A0A6I3RZA4</accession>
<evidence type="ECO:0000313" key="2">
    <source>
        <dbReference type="Proteomes" id="UP000462362"/>
    </source>
</evidence>
<dbReference type="Proteomes" id="UP000462362">
    <property type="component" value="Unassembled WGS sequence"/>
</dbReference>
<dbReference type="AlphaFoldDB" id="A0A6I3RZA4"/>
<reference evidence="1 2" key="1">
    <citation type="journal article" date="2019" name="Nat. Med.">
        <title>A library of human gut bacterial isolates paired with longitudinal multiomics data enables mechanistic microbiome research.</title>
        <authorList>
            <person name="Poyet M."/>
            <person name="Groussin M."/>
            <person name="Gibbons S.M."/>
            <person name="Avila-Pacheco J."/>
            <person name="Jiang X."/>
            <person name="Kearney S.M."/>
            <person name="Perrotta A.R."/>
            <person name="Berdy B."/>
            <person name="Zhao S."/>
            <person name="Lieberman T.D."/>
            <person name="Swanson P.K."/>
            <person name="Smith M."/>
            <person name="Roesemann S."/>
            <person name="Alexander J.E."/>
            <person name="Rich S.A."/>
            <person name="Livny J."/>
            <person name="Vlamakis H."/>
            <person name="Clish C."/>
            <person name="Bullock K."/>
            <person name="Deik A."/>
            <person name="Scott J."/>
            <person name="Pierce K.A."/>
            <person name="Xavier R.J."/>
            <person name="Alm E.J."/>
        </authorList>
    </citation>
    <scope>NUCLEOTIDE SEQUENCE [LARGE SCALE GENOMIC DNA]</scope>
    <source>
        <strain evidence="1 2">BIOML-A2</strain>
    </source>
</reference>
<evidence type="ECO:0008006" key="3">
    <source>
        <dbReference type="Google" id="ProtNLM"/>
    </source>
</evidence>
<sequence length="170" mass="18400">MDLAQMAGWFAAGAAIIAMLQKSDLRLKQGLIIHTVLYGIHFALLGLPTAVISCVIALARISLSIYTRSLLCAAVLIIISVATALAVSRSTVEILPLAASVVLTLSLFRFDGIKLRLGLLAGSVLWLIHNIYVQSWGGICLEACFCLSTLWGLWTMVQEQNKNSKKEVCL</sequence>
<dbReference type="InterPro" id="IPR019629">
    <property type="entry name" value="Uncharacterised_HI1736/YgjV"/>
</dbReference>
<comment type="caution">
    <text evidence="1">The sequence shown here is derived from an EMBL/GenBank/DDBJ whole genome shotgun (WGS) entry which is preliminary data.</text>
</comment>
<dbReference type="EMBL" id="WNCL01000011">
    <property type="protein sequence ID" value="MTU42984.1"/>
    <property type="molecule type" value="Genomic_DNA"/>
</dbReference>
<gene>
    <name evidence="1" type="ORF">GMD42_04990</name>
</gene>
<name>A0A6I3RZA4_9BURK</name>
<protein>
    <recommendedName>
        <fullName evidence="3">YgjV family protein</fullName>
    </recommendedName>
</protein>
<organism evidence="1 2">
    <name type="scientific">Parasutterella excrementihominis</name>
    <dbReference type="NCBI Taxonomy" id="487175"/>
    <lineage>
        <taxon>Bacteria</taxon>
        <taxon>Pseudomonadati</taxon>
        <taxon>Pseudomonadota</taxon>
        <taxon>Betaproteobacteria</taxon>
        <taxon>Burkholderiales</taxon>
        <taxon>Sutterellaceae</taxon>
        <taxon>Parasutterella</taxon>
    </lineage>
</organism>